<sequence>MINLSLGFVERPNILFSNLRKLIVLVFFSNLFTNPLLRINKDKISCKFLSAIFRISLANLELILTKLSCKKADIVSFSDFIKRSCKSPILVDKGCGFAYFGCLGKLETT</sequence>
<dbReference type="EMBL" id="BARW01033509">
    <property type="protein sequence ID" value="GAJ10505.1"/>
    <property type="molecule type" value="Genomic_DNA"/>
</dbReference>
<name>X1VNS8_9ZZZZ</name>
<gene>
    <name evidence="1" type="ORF">S12H4_52758</name>
</gene>
<feature type="non-terminal residue" evidence="1">
    <location>
        <position position="109"/>
    </location>
</feature>
<dbReference type="AlphaFoldDB" id="X1VNS8"/>
<accession>X1VNS8</accession>
<protein>
    <submittedName>
        <fullName evidence="1">Uncharacterized protein</fullName>
    </submittedName>
</protein>
<organism evidence="1">
    <name type="scientific">marine sediment metagenome</name>
    <dbReference type="NCBI Taxonomy" id="412755"/>
    <lineage>
        <taxon>unclassified sequences</taxon>
        <taxon>metagenomes</taxon>
        <taxon>ecological metagenomes</taxon>
    </lineage>
</organism>
<reference evidence="1" key="1">
    <citation type="journal article" date="2014" name="Front. Microbiol.">
        <title>High frequency of phylogenetically diverse reductive dehalogenase-homologous genes in deep subseafloor sedimentary metagenomes.</title>
        <authorList>
            <person name="Kawai M."/>
            <person name="Futagami T."/>
            <person name="Toyoda A."/>
            <person name="Takaki Y."/>
            <person name="Nishi S."/>
            <person name="Hori S."/>
            <person name="Arai W."/>
            <person name="Tsubouchi T."/>
            <person name="Morono Y."/>
            <person name="Uchiyama I."/>
            <person name="Ito T."/>
            <person name="Fujiyama A."/>
            <person name="Inagaki F."/>
            <person name="Takami H."/>
        </authorList>
    </citation>
    <scope>NUCLEOTIDE SEQUENCE</scope>
    <source>
        <strain evidence="1">Expedition CK06-06</strain>
    </source>
</reference>
<evidence type="ECO:0000313" key="1">
    <source>
        <dbReference type="EMBL" id="GAJ10505.1"/>
    </source>
</evidence>
<comment type="caution">
    <text evidence="1">The sequence shown here is derived from an EMBL/GenBank/DDBJ whole genome shotgun (WGS) entry which is preliminary data.</text>
</comment>
<proteinExistence type="predicted"/>